<protein>
    <submittedName>
        <fullName evidence="2">Ribosomal protein L11 methyltransferase</fullName>
    </submittedName>
</protein>
<dbReference type="Proteomes" id="UP000054636">
    <property type="component" value="Unassembled WGS sequence"/>
</dbReference>
<feature type="compositionally biased region" description="Polar residues" evidence="1">
    <location>
        <begin position="12"/>
        <end position="21"/>
    </location>
</feature>
<evidence type="ECO:0000313" key="2">
    <source>
        <dbReference type="EMBL" id="KUF93764.1"/>
    </source>
</evidence>
<sequence length="110" mass="11032">MAAIKQGGNLRKTPSSGIQRENSSGGGGASSASNGAGGFAEIMRKNREAAARKSGGGSVPPAHNSSSSAPSTPRQTPLSGGYENGNNNVEARLAAIESKLDKIMAHLGIN</sequence>
<keyword evidence="2" id="KW-0689">Ribosomal protein</keyword>
<dbReference type="EMBL" id="LNFP01000357">
    <property type="protein sequence ID" value="KUF93764.1"/>
    <property type="molecule type" value="Genomic_DNA"/>
</dbReference>
<name>A0A0W8DBR2_PHYNI</name>
<keyword evidence="2" id="KW-0687">Ribonucleoprotein</keyword>
<dbReference type="AlphaFoldDB" id="A0A0W8DBR2"/>
<keyword evidence="2" id="KW-0808">Transferase</keyword>
<keyword evidence="2" id="KW-0489">Methyltransferase</keyword>
<proteinExistence type="predicted"/>
<comment type="caution">
    <text evidence="2">The sequence shown here is derived from an EMBL/GenBank/DDBJ whole genome shotgun (WGS) entry which is preliminary data.</text>
</comment>
<evidence type="ECO:0000313" key="3">
    <source>
        <dbReference type="Proteomes" id="UP000054636"/>
    </source>
</evidence>
<feature type="region of interest" description="Disordered" evidence="1">
    <location>
        <begin position="1"/>
        <end position="86"/>
    </location>
</feature>
<accession>A0A0W8DBR2</accession>
<feature type="compositionally biased region" description="Basic and acidic residues" evidence="1">
    <location>
        <begin position="42"/>
        <end position="51"/>
    </location>
</feature>
<dbReference type="GO" id="GO:0005840">
    <property type="term" value="C:ribosome"/>
    <property type="evidence" value="ECO:0007669"/>
    <property type="project" value="UniProtKB-KW"/>
</dbReference>
<evidence type="ECO:0000256" key="1">
    <source>
        <dbReference type="SAM" id="MobiDB-lite"/>
    </source>
</evidence>
<dbReference type="GO" id="GO:0008168">
    <property type="term" value="F:methyltransferase activity"/>
    <property type="evidence" value="ECO:0007669"/>
    <property type="project" value="UniProtKB-KW"/>
</dbReference>
<feature type="compositionally biased region" description="Polar residues" evidence="1">
    <location>
        <begin position="74"/>
        <end position="86"/>
    </location>
</feature>
<gene>
    <name evidence="2" type="ORF">AM588_10008599</name>
</gene>
<dbReference type="GO" id="GO:0032259">
    <property type="term" value="P:methylation"/>
    <property type="evidence" value="ECO:0007669"/>
    <property type="project" value="UniProtKB-KW"/>
</dbReference>
<reference evidence="2 3" key="1">
    <citation type="submission" date="2015-11" db="EMBL/GenBank/DDBJ databases">
        <title>Genomes and virulence difference between two physiological races of Phytophthora nicotianae.</title>
        <authorList>
            <person name="Liu H."/>
            <person name="Ma X."/>
            <person name="Yu H."/>
            <person name="Fang D."/>
            <person name="Li Y."/>
            <person name="Wang X."/>
            <person name="Wang W."/>
            <person name="Dong Y."/>
            <person name="Xiao B."/>
        </authorList>
    </citation>
    <scope>NUCLEOTIDE SEQUENCE [LARGE SCALE GENOMIC DNA]</scope>
    <source>
        <strain evidence="3">race 1</strain>
    </source>
</reference>
<feature type="compositionally biased region" description="Low complexity" evidence="1">
    <location>
        <begin position="59"/>
        <end position="73"/>
    </location>
</feature>
<organism evidence="2 3">
    <name type="scientific">Phytophthora nicotianae</name>
    <name type="common">Potato buckeye rot agent</name>
    <name type="synonym">Phytophthora parasitica</name>
    <dbReference type="NCBI Taxonomy" id="4792"/>
    <lineage>
        <taxon>Eukaryota</taxon>
        <taxon>Sar</taxon>
        <taxon>Stramenopiles</taxon>
        <taxon>Oomycota</taxon>
        <taxon>Peronosporomycetes</taxon>
        <taxon>Peronosporales</taxon>
        <taxon>Peronosporaceae</taxon>
        <taxon>Phytophthora</taxon>
    </lineage>
</organism>